<dbReference type="RefSeq" id="WP_378486258.1">
    <property type="nucleotide sequence ID" value="NZ_JBHUFB010000012.1"/>
</dbReference>
<evidence type="ECO:0000313" key="2">
    <source>
        <dbReference type="EMBL" id="MFD1813766.1"/>
    </source>
</evidence>
<proteinExistence type="predicted"/>
<feature type="domain" description="DUF222" evidence="1">
    <location>
        <begin position="40"/>
        <end position="313"/>
    </location>
</feature>
<sequence length="541" mass="57333">MFESGVELRGGGSRRRGSTELVDLLSPGDDVLLIQVAAHARDENRSAARKVLAAGALWESWIERDTELGSGRIVDCGNAAIAELAVRLGCSKTVAQSYAEIGCDLQLRLPKTRASFAAGDLDLARVRAICRETVGLAPTTVAALEPGIVAAARQLPPGPLAAEIERLIQRYSPDEAAEQRETVQAWQRRIVTRRGRGCASVEVTVSPDEGEAMMQLIAEFTRTVCARDHRGAQEKSVDALMGLVHGEPYLQCRCDRDDCAAEGSAALPGRRTPLTQITIDVQTLLGLASEPAYLHGHGLIDPELGRRLAGSGTWQAMLVELVDLASELGLKDVADRSSQHLNVRSFLARGTRRTAAPLIDPVTPPASVGTLAESILAAVQSDPALVNGTHRDGHGGLSAPPPGALTYRPDASTAALVRARDRHCRFPGCHRPAAQCQLDHIVEYSARNPVVGGWPIVSNLQCLCAFHHQLKTLGHWRAVTLGGPGVGGHALLWTSTLGSTRVTLPGGAVGAADLAPPRPRVVGGRGTCNTLAPDDGEPPPF</sequence>
<name>A0ABW4P6U7_9NOCA</name>
<dbReference type="Pfam" id="PF02720">
    <property type="entry name" value="DUF222"/>
    <property type="match status" value="1"/>
</dbReference>
<evidence type="ECO:0000259" key="1">
    <source>
        <dbReference type="Pfam" id="PF02720"/>
    </source>
</evidence>
<dbReference type="CDD" id="cd00085">
    <property type="entry name" value="HNHc"/>
    <property type="match status" value="1"/>
</dbReference>
<dbReference type="InterPro" id="IPR003615">
    <property type="entry name" value="HNH_nuc"/>
</dbReference>
<evidence type="ECO:0000313" key="3">
    <source>
        <dbReference type="Proteomes" id="UP001597286"/>
    </source>
</evidence>
<organism evidence="2 3">
    <name type="scientific">Rhodococcus gannanensis</name>
    <dbReference type="NCBI Taxonomy" id="1960308"/>
    <lineage>
        <taxon>Bacteria</taxon>
        <taxon>Bacillati</taxon>
        <taxon>Actinomycetota</taxon>
        <taxon>Actinomycetes</taxon>
        <taxon>Mycobacteriales</taxon>
        <taxon>Nocardiaceae</taxon>
        <taxon>Rhodococcus</taxon>
    </lineage>
</organism>
<comment type="caution">
    <text evidence="2">The sequence shown here is derived from an EMBL/GenBank/DDBJ whole genome shotgun (WGS) entry which is preliminary data.</text>
</comment>
<dbReference type="Proteomes" id="UP001597286">
    <property type="component" value="Unassembled WGS sequence"/>
</dbReference>
<protein>
    <submittedName>
        <fullName evidence="2">DUF222 domain-containing protein</fullName>
    </submittedName>
</protein>
<keyword evidence="3" id="KW-1185">Reference proteome</keyword>
<gene>
    <name evidence="2" type="ORF">ACFSJG_16220</name>
</gene>
<accession>A0ABW4P6U7</accession>
<dbReference type="EMBL" id="JBHUFB010000012">
    <property type="protein sequence ID" value="MFD1813766.1"/>
    <property type="molecule type" value="Genomic_DNA"/>
</dbReference>
<reference evidence="3" key="1">
    <citation type="journal article" date="2019" name="Int. J. Syst. Evol. Microbiol.">
        <title>The Global Catalogue of Microorganisms (GCM) 10K type strain sequencing project: providing services to taxonomists for standard genome sequencing and annotation.</title>
        <authorList>
            <consortium name="The Broad Institute Genomics Platform"/>
            <consortium name="The Broad Institute Genome Sequencing Center for Infectious Disease"/>
            <person name="Wu L."/>
            <person name="Ma J."/>
        </authorList>
    </citation>
    <scope>NUCLEOTIDE SEQUENCE [LARGE SCALE GENOMIC DNA]</scope>
    <source>
        <strain evidence="3">DT72</strain>
    </source>
</reference>
<dbReference type="InterPro" id="IPR003870">
    <property type="entry name" value="DUF222"/>
</dbReference>